<evidence type="ECO:0000259" key="10">
    <source>
        <dbReference type="Pfam" id="PF02776"/>
    </source>
</evidence>
<feature type="region of interest" description="Disordered" evidence="8">
    <location>
        <begin position="644"/>
        <end position="663"/>
    </location>
</feature>
<dbReference type="UniPathway" id="UPA00079"/>
<dbReference type="InterPro" id="IPR029061">
    <property type="entry name" value="THDP-binding"/>
</dbReference>
<dbReference type="Pfam" id="PF02775">
    <property type="entry name" value="TPP_enzyme_C"/>
    <property type="match status" value="1"/>
</dbReference>
<evidence type="ECO:0000313" key="12">
    <source>
        <dbReference type="Proteomes" id="UP000248806"/>
    </source>
</evidence>
<dbReference type="Pfam" id="PF02776">
    <property type="entry name" value="TPP_enzyme_N"/>
    <property type="match status" value="1"/>
</dbReference>
<comment type="pathway">
    <text evidence="7">Quinol/quinone metabolism; menaquinone biosynthesis.</text>
</comment>
<dbReference type="InterPro" id="IPR011766">
    <property type="entry name" value="TPP_enzyme_TPP-bd"/>
</dbReference>
<evidence type="ECO:0000256" key="7">
    <source>
        <dbReference type="HAMAP-Rule" id="MF_01659"/>
    </source>
</evidence>
<comment type="subunit">
    <text evidence="7">Homodimer.</text>
</comment>
<evidence type="ECO:0000256" key="8">
    <source>
        <dbReference type="SAM" id="MobiDB-lite"/>
    </source>
</evidence>
<dbReference type="NCBIfam" id="TIGR00173">
    <property type="entry name" value="menD"/>
    <property type="match status" value="1"/>
</dbReference>
<dbReference type="CDD" id="cd02009">
    <property type="entry name" value="TPP_SHCHC_synthase"/>
    <property type="match status" value="1"/>
</dbReference>
<comment type="cofactor">
    <cofactor evidence="7">
        <name>Mg(2+)</name>
        <dbReference type="ChEBI" id="CHEBI:18420"/>
    </cofactor>
    <cofactor evidence="7">
        <name>Mn(2+)</name>
        <dbReference type="ChEBI" id="CHEBI:29035"/>
    </cofactor>
</comment>
<feature type="domain" description="Thiamine pyrophosphate enzyme TPP-binding" evidence="9">
    <location>
        <begin position="458"/>
        <end position="587"/>
    </location>
</feature>
<dbReference type="GO" id="GO:0009234">
    <property type="term" value="P:menaquinone biosynthetic process"/>
    <property type="evidence" value="ECO:0007669"/>
    <property type="project" value="UniProtKB-UniRule"/>
</dbReference>
<organism evidence="11 12">
    <name type="scientific">Thermosporothrix hazakensis</name>
    <dbReference type="NCBI Taxonomy" id="644383"/>
    <lineage>
        <taxon>Bacteria</taxon>
        <taxon>Bacillati</taxon>
        <taxon>Chloroflexota</taxon>
        <taxon>Ktedonobacteria</taxon>
        <taxon>Ktedonobacterales</taxon>
        <taxon>Thermosporotrichaceae</taxon>
        <taxon>Thermosporothrix</taxon>
    </lineage>
</organism>
<dbReference type="GO" id="GO:0070204">
    <property type="term" value="F:2-succinyl-5-enolpyruvyl-6-hydroxy-3-cyclohexene-1-carboxylic-acid synthase activity"/>
    <property type="evidence" value="ECO:0007669"/>
    <property type="project" value="UniProtKB-UniRule"/>
</dbReference>
<comment type="function">
    <text evidence="7">Catalyzes the thiamine diphosphate-dependent decarboxylation of 2-oxoglutarate and the subsequent addition of the resulting succinic semialdehyde-thiamine pyrophosphate anion to isochorismate to yield 2-succinyl-5-enolpyruvyl-6-hydroxy-3-cyclohexene-1-carboxylate (SEPHCHC).</text>
</comment>
<keyword evidence="2 7" id="KW-0808">Transferase</keyword>
<dbReference type="Gene3D" id="3.40.50.970">
    <property type="match status" value="2"/>
</dbReference>
<dbReference type="SUPFAM" id="SSF52467">
    <property type="entry name" value="DHS-like NAD/FAD-binding domain"/>
    <property type="match status" value="1"/>
</dbReference>
<dbReference type="Proteomes" id="UP000248806">
    <property type="component" value="Unassembled WGS sequence"/>
</dbReference>
<proteinExistence type="inferred from homology"/>
<comment type="catalytic activity">
    <reaction evidence="7">
        <text>isochorismate + 2-oxoglutarate + H(+) = 5-enolpyruvoyl-6-hydroxy-2-succinyl-cyclohex-3-ene-1-carboxylate + CO2</text>
        <dbReference type="Rhea" id="RHEA:25593"/>
        <dbReference type="ChEBI" id="CHEBI:15378"/>
        <dbReference type="ChEBI" id="CHEBI:16526"/>
        <dbReference type="ChEBI" id="CHEBI:16810"/>
        <dbReference type="ChEBI" id="CHEBI:29780"/>
        <dbReference type="ChEBI" id="CHEBI:58818"/>
        <dbReference type="EC" id="2.2.1.9"/>
    </reaction>
</comment>
<dbReference type="InterPro" id="IPR004433">
    <property type="entry name" value="MenaQ_synth_MenD"/>
</dbReference>
<keyword evidence="6 7" id="KW-0464">Manganese</keyword>
<dbReference type="RefSeq" id="WP_111318768.1">
    <property type="nucleotide sequence ID" value="NZ_BIFX01000001.1"/>
</dbReference>
<comment type="pathway">
    <text evidence="7">Quinol/quinone metabolism; 1,4-dihydroxy-2-naphthoate biosynthesis; 1,4-dihydroxy-2-naphthoate from chorismate: step 2/7.</text>
</comment>
<evidence type="ECO:0000256" key="2">
    <source>
        <dbReference type="ARBA" id="ARBA00022679"/>
    </source>
</evidence>
<dbReference type="HAMAP" id="MF_01659">
    <property type="entry name" value="MenD"/>
    <property type="match status" value="1"/>
</dbReference>
<gene>
    <name evidence="7" type="primary">menD</name>
    <name evidence="11" type="ORF">EI42_00661</name>
</gene>
<feature type="domain" description="Thiamine pyrophosphate enzyme N-terminal TPP-binding" evidence="10">
    <location>
        <begin position="20"/>
        <end position="130"/>
    </location>
</feature>
<dbReference type="InterPro" id="IPR029035">
    <property type="entry name" value="DHS-like_NAD/FAD-binding_dom"/>
</dbReference>
<dbReference type="UniPathway" id="UPA01057">
    <property type="reaction ID" value="UER00164"/>
</dbReference>
<keyword evidence="12" id="KW-1185">Reference proteome</keyword>
<dbReference type="GO" id="GO:0030145">
    <property type="term" value="F:manganese ion binding"/>
    <property type="evidence" value="ECO:0007669"/>
    <property type="project" value="UniProtKB-UniRule"/>
</dbReference>
<dbReference type="InterPro" id="IPR012001">
    <property type="entry name" value="Thiamin_PyroP_enz_TPP-bd_dom"/>
</dbReference>
<dbReference type="OrthoDB" id="9791859at2"/>
<accession>A0A326UEY6</accession>
<sequence length="663" mass="73749">MTEIQSKNQPENPTFAYVGAFVDELQRSGVHHIVFCPGSRSTPLAIAFAQHPTIRTWLHIDERSAAFFALGLAKRLTAPVALLCTSGTAAANFLPAVVEAKLTHIPLLILTADRPHELRECGAPQAIDQNRIYGTHVKWYQEAALPEATNTGLRYIRTLACRAAALTMAFPAGPVHLNFPFREPLTPDPQPLPPLEQRDPIAWNGRPDGEPYVTVSEAHSSPYVEITAGDRFVELARKMAETPRTLIVVGPHLHPRLPVMLAAMARAWRIPVLADPLSQLRGGPTLYDHIITSYDAFLRDAAFIEQAAPELIIRFGAMPVSKPLLLYMKRYKDCPQVVIDGYSDWPEPTQLASEVIQADPVAVAQYLFHAVKSYAEEPQQSPGDIAWLRLWQRADSVTRQTLRQTMEHFEEPFEGRLFTELAETLPANSILFAGNSMPVRDLDTFFWHTEKPVAIYGNRGANGIDGVVSTALGISAATTATGEKEPVFLVIGDLSFFHDMNGLLAAHLHKLDLTIILVNNDGGGIFSFLPQAAHPEHFEALFGTPTGLEFHHVVEMYNGNYALVSDWSEFRAFVEQSVEMGGLHVIELRTERESNVQMHRQLWQAVSGALAQLHDTNTESLYEEERLPEKQQLDEADVISGEAIFEPVQEGDDDFDLLEQDDR</sequence>
<evidence type="ECO:0000256" key="3">
    <source>
        <dbReference type="ARBA" id="ARBA00022723"/>
    </source>
</evidence>
<comment type="caution">
    <text evidence="11">The sequence shown here is derived from an EMBL/GenBank/DDBJ whole genome shotgun (WGS) entry which is preliminary data.</text>
</comment>
<dbReference type="GO" id="GO:0030976">
    <property type="term" value="F:thiamine pyrophosphate binding"/>
    <property type="evidence" value="ECO:0007669"/>
    <property type="project" value="UniProtKB-UniRule"/>
</dbReference>
<evidence type="ECO:0000256" key="5">
    <source>
        <dbReference type="ARBA" id="ARBA00023052"/>
    </source>
</evidence>
<dbReference type="PANTHER" id="PTHR42916">
    <property type="entry name" value="2-SUCCINYL-5-ENOLPYRUVYL-6-HYDROXY-3-CYCLOHEXENE-1-CARBOXYLATE SYNTHASE"/>
    <property type="match status" value="1"/>
</dbReference>
<dbReference type="CDD" id="cd07037">
    <property type="entry name" value="TPP_PYR_MenD"/>
    <property type="match status" value="1"/>
</dbReference>
<comment type="similarity">
    <text evidence="7">Belongs to the TPP enzyme family. MenD subfamily.</text>
</comment>
<keyword evidence="1 7" id="KW-0474">Menaquinone biosynthesis</keyword>
<evidence type="ECO:0000256" key="4">
    <source>
        <dbReference type="ARBA" id="ARBA00022842"/>
    </source>
</evidence>
<comment type="cofactor">
    <cofactor evidence="7">
        <name>thiamine diphosphate</name>
        <dbReference type="ChEBI" id="CHEBI:58937"/>
    </cofactor>
    <text evidence="7">Binds 1 thiamine pyrophosphate per subunit.</text>
</comment>
<dbReference type="PANTHER" id="PTHR42916:SF1">
    <property type="entry name" value="PROTEIN PHYLLO, CHLOROPLASTIC"/>
    <property type="match status" value="1"/>
</dbReference>
<dbReference type="GO" id="GO:0000287">
    <property type="term" value="F:magnesium ion binding"/>
    <property type="evidence" value="ECO:0007669"/>
    <property type="project" value="UniProtKB-UniRule"/>
</dbReference>
<keyword evidence="5 7" id="KW-0786">Thiamine pyrophosphate</keyword>
<name>A0A326UEY6_THEHA</name>
<evidence type="ECO:0000256" key="1">
    <source>
        <dbReference type="ARBA" id="ARBA00022428"/>
    </source>
</evidence>
<dbReference type="SUPFAM" id="SSF52518">
    <property type="entry name" value="Thiamin diphosphate-binding fold (THDP-binding)"/>
    <property type="match status" value="2"/>
</dbReference>
<dbReference type="EC" id="2.2.1.9" evidence="7"/>
<reference evidence="11 12" key="1">
    <citation type="submission" date="2018-06" db="EMBL/GenBank/DDBJ databases">
        <title>Genomic Encyclopedia of Archaeal and Bacterial Type Strains, Phase II (KMG-II): from individual species to whole genera.</title>
        <authorList>
            <person name="Goeker M."/>
        </authorList>
    </citation>
    <scope>NUCLEOTIDE SEQUENCE [LARGE SCALE GENOMIC DNA]</scope>
    <source>
        <strain evidence="11 12">ATCC BAA-1881</strain>
    </source>
</reference>
<evidence type="ECO:0000313" key="11">
    <source>
        <dbReference type="EMBL" id="PZW36485.1"/>
    </source>
</evidence>
<dbReference type="Gene3D" id="3.40.50.1220">
    <property type="entry name" value="TPP-binding domain"/>
    <property type="match status" value="1"/>
</dbReference>
<feature type="compositionally biased region" description="Acidic residues" evidence="8">
    <location>
        <begin position="649"/>
        <end position="663"/>
    </location>
</feature>
<dbReference type="EMBL" id="QKUF01000001">
    <property type="protein sequence ID" value="PZW36485.1"/>
    <property type="molecule type" value="Genomic_DNA"/>
</dbReference>
<evidence type="ECO:0000256" key="6">
    <source>
        <dbReference type="ARBA" id="ARBA00023211"/>
    </source>
</evidence>
<evidence type="ECO:0000259" key="9">
    <source>
        <dbReference type="Pfam" id="PF02775"/>
    </source>
</evidence>
<dbReference type="AlphaFoldDB" id="A0A326UEY6"/>
<protein>
    <recommendedName>
        <fullName evidence="7">2-succinyl-5-enolpyruvyl-6-hydroxy-3-cyclohexene-1-carboxylate synthase</fullName>
        <shortName evidence="7">SEPHCHC synthase</shortName>
        <ecNumber evidence="7">2.2.1.9</ecNumber>
    </recommendedName>
    <alternativeName>
        <fullName evidence="7">Menaquinone biosynthesis protein MenD</fullName>
    </alternativeName>
</protein>
<keyword evidence="3 7" id="KW-0479">Metal-binding</keyword>
<keyword evidence="4 7" id="KW-0460">Magnesium</keyword>